<sequence length="56" mass="6549">MHRAQGPEFFGVFYVTEPPPEAESGADLERLRQWQRQLMVAITRGRDHAWVGLVRR</sequence>
<keyword evidence="2" id="KW-1185">Reference proteome</keyword>
<protein>
    <recommendedName>
        <fullName evidence="3">UvrD-like helicase family protein</fullName>
    </recommendedName>
</protein>
<accession>A0A370I3E5</accession>
<dbReference type="AlphaFoldDB" id="A0A370I3E5"/>
<evidence type="ECO:0000313" key="2">
    <source>
        <dbReference type="Proteomes" id="UP000254869"/>
    </source>
</evidence>
<evidence type="ECO:0000313" key="1">
    <source>
        <dbReference type="EMBL" id="RDI65236.1"/>
    </source>
</evidence>
<proteinExistence type="predicted"/>
<organism evidence="1 2">
    <name type="scientific">Nocardia pseudobrasiliensis</name>
    <dbReference type="NCBI Taxonomy" id="45979"/>
    <lineage>
        <taxon>Bacteria</taxon>
        <taxon>Bacillati</taxon>
        <taxon>Actinomycetota</taxon>
        <taxon>Actinomycetes</taxon>
        <taxon>Mycobacteriales</taxon>
        <taxon>Nocardiaceae</taxon>
        <taxon>Nocardia</taxon>
    </lineage>
</organism>
<name>A0A370I3E5_9NOCA</name>
<dbReference type="EMBL" id="QQBC01000006">
    <property type="protein sequence ID" value="RDI65236.1"/>
    <property type="molecule type" value="Genomic_DNA"/>
</dbReference>
<reference evidence="1 2" key="1">
    <citation type="submission" date="2018-07" db="EMBL/GenBank/DDBJ databases">
        <title>Genomic Encyclopedia of Type Strains, Phase IV (KMG-IV): sequencing the most valuable type-strain genomes for metagenomic binning, comparative biology and taxonomic classification.</title>
        <authorList>
            <person name="Goeker M."/>
        </authorList>
    </citation>
    <scope>NUCLEOTIDE SEQUENCE [LARGE SCALE GENOMIC DNA]</scope>
    <source>
        <strain evidence="1 2">DSM 44290</strain>
    </source>
</reference>
<evidence type="ECO:0008006" key="3">
    <source>
        <dbReference type="Google" id="ProtNLM"/>
    </source>
</evidence>
<comment type="caution">
    <text evidence="1">The sequence shown here is derived from an EMBL/GenBank/DDBJ whole genome shotgun (WGS) entry which is preliminary data.</text>
</comment>
<dbReference type="Proteomes" id="UP000254869">
    <property type="component" value="Unassembled WGS sequence"/>
</dbReference>
<gene>
    <name evidence="1" type="ORF">DFR76_106105</name>
</gene>
<dbReference type="RefSeq" id="WP_169813843.1">
    <property type="nucleotide sequence ID" value="NZ_QQBC01000006.1"/>
</dbReference>